<dbReference type="RefSeq" id="WP_338239075.1">
    <property type="nucleotide sequence ID" value="NZ_BQKE01000003.1"/>
</dbReference>
<protein>
    <recommendedName>
        <fullName evidence="3">Calcineurin-like phosphoesterase domain-containing protein</fullName>
    </recommendedName>
</protein>
<dbReference type="SUPFAM" id="SSF56300">
    <property type="entry name" value="Metallo-dependent phosphatases"/>
    <property type="match status" value="1"/>
</dbReference>
<name>A0AAN5APM2_9BACT</name>
<proteinExistence type="predicted"/>
<evidence type="ECO:0000313" key="1">
    <source>
        <dbReference type="EMBL" id="GJM63988.1"/>
    </source>
</evidence>
<keyword evidence="2" id="KW-1185">Reference proteome</keyword>
<dbReference type="EMBL" id="BQKE01000003">
    <property type="protein sequence ID" value="GJM63988.1"/>
    <property type="molecule type" value="Genomic_DNA"/>
</dbReference>
<evidence type="ECO:0008006" key="3">
    <source>
        <dbReference type="Google" id="ProtNLM"/>
    </source>
</evidence>
<organism evidence="1 2">
    <name type="scientific">Persicobacter diffluens</name>
    <dbReference type="NCBI Taxonomy" id="981"/>
    <lineage>
        <taxon>Bacteria</taxon>
        <taxon>Pseudomonadati</taxon>
        <taxon>Bacteroidota</taxon>
        <taxon>Cytophagia</taxon>
        <taxon>Cytophagales</taxon>
        <taxon>Persicobacteraceae</taxon>
        <taxon>Persicobacter</taxon>
    </lineage>
</organism>
<comment type="caution">
    <text evidence="1">The sequence shown here is derived from an EMBL/GenBank/DDBJ whole genome shotgun (WGS) entry which is preliminary data.</text>
</comment>
<dbReference type="InterPro" id="IPR029052">
    <property type="entry name" value="Metallo-depent_PP-like"/>
</dbReference>
<dbReference type="Proteomes" id="UP001310022">
    <property type="component" value="Unassembled WGS sequence"/>
</dbReference>
<gene>
    <name evidence="1" type="ORF">PEDI_45400</name>
</gene>
<dbReference type="AlphaFoldDB" id="A0AAN5APM2"/>
<sequence>MLVIISDLHLVDIPKTDNPTVQNIPPYTFKIFRERLREMAYEASWRTDGSYQPIAEMDLLLLGDILDIIRSSKWLNSDTLRPWSDPYSPEFIDRIAEINQAILKENKEALDILKGLNSGDLKKMVTLPPAESDGRVAKVGYEPDAPGRVPVKVNIHYMVGNHDWFYHLPGVAYNNIRQSVISAMGLVNSPNEIFPHDPKESPLLYSVMKKHQVLARHGDIYDGFNFEGNRNASSLGDAIVIDLLNKFPKRIKKQIPDSPYKKEFLAGLQQMDNVRPLLMIPSWIDSLLQQHYQVNTTFVDQVKGIWNSLADEFLDLDFVKERDNVWNPVDKVDQLQIVLKLADKLSFSTISKVVQIINKRSKQKGESYADYALKEEAYAEAWSFIVYGHTHHAEVVPLGRIRNKTQIYLNSGSWRTIHELAKDQSHGNVFIPNKEMTYLAFYEGTERAGRKFERWTGNLEEVRNNN</sequence>
<reference evidence="1 2" key="1">
    <citation type="submission" date="2021-12" db="EMBL/GenBank/DDBJ databases">
        <title>Genome sequencing of bacteria with rrn-lacking chromosome and rrn-plasmid.</title>
        <authorList>
            <person name="Anda M."/>
            <person name="Iwasaki W."/>
        </authorList>
    </citation>
    <scope>NUCLEOTIDE SEQUENCE [LARGE SCALE GENOMIC DNA]</scope>
    <source>
        <strain evidence="1 2">NBRC 15940</strain>
    </source>
</reference>
<accession>A0AAN5APM2</accession>
<evidence type="ECO:0000313" key="2">
    <source>
        <dbReference type="Proteomes" id="UP001310022"/>
    </source>
</evidence>